<reference evidence="9 10" key="1">
    <citation type="submission" date="2017-06" db="EMBL/GenBank/DDBJ databases">
        <title>Draft genome sequence of a variant of Elsinoe murrayae.</title>
        <authorList>
            <person name="Cheng Q."/>
        </authorList>
    </citation>
    <scope>NUCLEOTIDE SEQUENCE [LARGE SCALE GENOMIC DNA]</scope>
    <source>
        <strain evidence="9 10">CQ-2017a</strain>
    </source>
</reference>
<dbReference type="AlphaFoldDB" id="A0A2K1QI63"/>
<dbReference type="GO" id="GO:0022857">
    <property type="term" value="F:transmembrane transporter activity"/>
    <property type="evidence" value="ECO:0007669"/>
    <property type="project" value="InterPro"/>
</dbReference>
<keyword evidence="2" id="KW-0813">Transport</keyword>
<comment type="subcellular location">
    <subcellularLocation>
        <location evidence="1">Membrane</location>
        <topology evidence="1">Multi-pass membrane protein</topology>
    </subcellularLocation>
</comment>
<sequence length="343" mass="37538">MERISSSGSSSAEKVSETRIEQIHTKERVPGHDNYYEKDGLRTYGDGEDHDHELPMTFKRFMALVAMAFLWTASQIPIYLFGGIPPLIYADIGGTDRWVWFILGNLLALAGVCPFVGSLSDILGRRYVALLGGFFLIVGMIVASTATNMNTFIGGMVISGAGAGINELTALAATSEMAPTRKRGKYVAILVFTIAPFCPSVLYGQLIAQYSSWRYVGLVCGGWAAIGVLMTAIFYHPPPRPNSAGLSKMQVLKQIDYLGGLLSIGGLVLFMAGILWGGYQYPWSSPHTLVPLILGAVMLVAFVVWQRFAPYPMYPARLNQNKRILGLTLVITFISDKSVHIRD</sequence>
<feature type="transmembrane region" description="Helical" evidence="7">
    <location>
        <begin position="61"/>
        <end position="80"/>
    </location>
</feature>
<dbReference type="InterPro" id="IPR020846">
    <property type="entry name" value="MFS_dom"/>
</dbReference>
<dbReference type="SUPFAM" id="SSF103473">
    <property type="entry name" value="MFS general substrate transporter"/>
    <property type="match status" value="1"/>
</dbReference>
<evidence type="ECO:0000256" key="5">
    <source>
        <dbReference type="ARBA" id="ARBA00023136"/>
    </source>
</evidence>
<evidence type="ECO:0000259" key="8">
    <source>
        <dbReference type="PROSITE" id="PS50850"/>
    </source>
</evidence>
<feature type="compositionally biased region" description="Low complexity" evidence="6">
    <location>
        <begin position="1"/>
        <end position="11"/>
    </location>
</feature>
<evidence type="ECO:0000256" key="2">
    <source>
        <dbReference type="ARBA" id="ARBA00022448"/>
    </source>
</evidence>
<dbReference type="PANTHER" id="PTHR23501:SF109">
    <property type="entry name" value="MAJOR FACILITATOR SUPERFAMILY (MFS) PROFILE DOMAIN-CONTAINING PROTEIN-RELATED"/>
    <property type="match status" value="1"/>
</dbReference>
<proteinExistence type="predicted"/>
<dbReference type="Pfam" id="PF06609">
    <property type="entry name" value="TRI12"/>
    <property type="match status" value="1"/>
</dbReference>
<keyword evidence="4 7" id="KW-1133">Transmembrane helix</keyword>
<protein>
    <recommendedName>
        <fullName evidence="8">Major facilitator superfamily (MFS) profile domain-containing protein</fullName>
    </recommendedName>
</protein>
<feature type="transmembrane region" description="Helical" evidence="7">
    <location>
        <begin position="186"/>
        <end position="207"/>
    </location>
</feature>
<dbReference type="FunFam" id="1.20.1250.20:FF:000784">
    <property type="entry name" value="MFS drug efflux pump"/>
    <property type="match status" value="1"/>
</dbReference>
<accession>A0A2K1QI63</accession>
<feature type="compositionally biased region" description="Basic and acidic residues" evidence="6">
    <location>
        <begin position="14"/>
        <end position="23"/>
    </location>
</feature>
<keyword evidence="5 7" id="KW-0472">Membrane</keyword>
<evidence type="ECO:0000313" key="9">
    <source>
        <dbReference type="EMBL" id="PNS14855.1"/>
    </source>
</evidence>
<feature type="region of interest" description="Disordered" evidence="6">
    <location>
        <begin position="1"/>
        <end position="23"/>
    </location>
</feature>
<feature type="transmembrane region" description="Helical" evidence="7">
    <location>
        <begin position="127"/>
        <end position="146"/>
    </location>
</feature>
<feature type="transmembrane region" description="Helical" evidence="7">
    <location>
        <begin position="152"/>
        <end position="174"/>
    </location>
</feature>
<dbReference type="PANTHER" id="PTHR23501">
    <property type="entry name" value="MAJOR FACILITATOR SUPERFAMILY"/>
    <property type="match status" value="1"/>
</dbReference>
<dbReference type="OrthoDB" id="4161376at2759"/>
<dbReference type="Gene3D" id="1.20.1250.20">
    <property type="entry name" value="MFS general substrate transporter like domains"/>
    <property type="match status" value="1"/>
</dbReference>
<evidence type="ECO:0000256" key="7">
    <source>
        <dbReference type="SAM" id="Phobius"/>
    </source>
</evidence>
<dbReference type="EMBL" id="NKHZ01000081">
    <property type="protein sequence ID" value="PNS14855.1"/>
    <property type="molecule type" value="Genomic_DNA"/>
</dbReference>
<evidence type="ECO:0000256" key="6">
    <source>
        <dbReference type="SAM" id="MobiDB-lite"/>
    </source>
</evidence>
<feature type="transmembrane region" description="Helical" evidence="7">
    <location>
        <begin position="213"/>
        <end position="235"/>
    </location>
</feature>
<evidence type="ECO:0000256" key="3">
    <source>
        <dbReference type="ARBA" id="ARBA00022692"/>
    </source>
</evidence>
<keyword evidence="3 7" id="KW-0812">Transmembrane</keyword>
<gene>
    <name evidence="9" type="ORF">CAC42_2084</name>
</gene>
<dbReference type="InParanoid" id="A0A2K1QI63"/>
<feature type="domain" description="Major facilitator superfamily (MFS) profile" evidence="8">
    <location>
        <begin position="61"/>
        <end position="343"/>
    </location>
</feature>
<evidence type="ECO:0000313" key="10">
    <source>
        <dbReference type="Proteomes" id="UP000243797"/>
    </source>
</evidence>
<name>A0A2K1QI63_9PEZI</name>
<organism evidence="9 10">
    <name type="scientific">Sphaceloma murrayae</name>
    <dbReference type="NCBI Taxonomy" id="2082308"/>
    <lineage>
        <taxon>Eukaryota</taxon>
        <taxon>Fungi</taxon>
        <taxon>Dikarya</taxon>
        <taxon>Ascomycota</taxon>
        <taxon>Pezizomycotina</taxon>
        <taxon>Dothideomycetes</taxon>
        <taxon>Dothideomycetidae</taxon>
        <taxon>Myriangiales</taxon>
        <taxon>Elsinoaceae</taxon>
        <taxon>Sphaceloma</taxon>
    </lineage>
</organism>
<dbReference type="Proteomes" id="UP000243797">
    <property type="component" value="Unassembled WGS sequence"/>
</dbReference>
<dbReference type="GO" id="GO:0005886">
    <property type="term" value="C:plasma membrane"/>
    <property type="evidence" value="ECO:0007669"/>
    <property type="project" value="TreeGrafter"/>
</dbReference>
<evidence type="ECO:0000256" key="1">
    <source>
        <dbReference type="ARBA" id="ARBA00004141"/>
    </source>
</evidence>
<evidence type="ECO:0000256" key="4">
    <source>
        <dbReference type="ARBA" id="ARBA00022989"/>
    </source>
</evidence>
<dbReference type="InterPro" id="IPR010573">
    <property type="entry name" value="MFS_Str1/Tri12-like"/>
</dbReference>
<feature type="transmembrane region" description="Helical" evidence="7">
    <location>
        <begin position="255"/>
        <end position="276"/>
    </location>
</feature>
<feature type="transmembrane region" description="Helical" evidence="7">
    <location>
        <begin position="288"/>
        <end position="305"/>
    </location>
</feature>
<feature type="transmembrane region" description="Helical" evidence="7">
    <location>
        <begin position="100"/>
        <end position="120"/>
    </location>
</feature>
<dbReference type="PROSITE" id="PS50850">
    <property type="entry name" value="MFS"/>
    <property type="match status" value="1"/>
</dbReference>
<dbReference type="InterPro" id="IPR036259">
    <property type="entry name" value="MFS_trans_sf"/>
</dbReference>
<comment type="caution">
    <text evidence="9">The sequence shown here is derived from an EMBL/GenBank/DDBJ whole genome shotgun (WGS) entry which is preliminary data.</text>
</comment>
<keyword evidence="10" id="KW-1185">Reference proteome</keyword>